<comment type="similarity">
    <text evidence="1 8">Belongs to the cytidylate kinase family. Type 1 subfamily.</text>
</comment>
<dbReference type="InterPro" id="IPR003136">
    <property type="entry name" value="Cytidylate_kin"/>
</dbReference>
<keyword evidence="2 8" id="KW-0808">Transferase</keyword>
<feature type="binding site" evidence="8">
    <location>
        <begin position="14"/>
        <end position="22"/>
    </location>
    <ligand>
        <name>ATP</name>
        <dbReference type="ChEBI" id="CHEBI:30616"/>
    </ligand>
</feature>
<dbReference type="NCBIfam" id="TIGR00017">
    <property type="entry name" value="cmk"/>
    <property type="match status" value="1"/>
</dbReference>
<keyword evidence="3 8" id="KW-0547">Nucleotide-binding</keyword>
<dbReference type="RefSeq" id="WP_186922673.1">
    <property type="nucleotide sequence ID" value="NZ_JACOFW010000008.1"/>
</dbReference>
<dbReference type="InterPro" id="IPR027417">
    <property type="entry name" value="P-loop_NTPase"/>
</dbReference>
<accession>A0ABR6X481</accession>
<keyword evidence="11" id="KW-1185">Reference proteome</keyword>
<dbReference type="InterPro" id="IPR011994">
    <property type="entry name" value="Cytidylate_kinase_dom"/>
</dbReference>
<dbReference type="GO" id="GO:0016301">
    <property type="term" value="F:kinase activity"/>
    <property type="evidence" value="ECO:0007669"/>
    <property type="project" value="UniProtKB-KW"/>
</dbReference>
<protein>
    <recommendedName>
        <fullName evidence="8">Cytidylate kinase</fullName>
        <shortName evidence="8">CK</shortName>
        <ecNumber evidence="8">2.7.4.25</ecNumber>
    </recommendedName>
    <alternativeName>
        <fullName evidence="8">Cytidine monophosphate kinase</fullName>
        <shortName evidence="8">CMP kinase</shortName>
    </alternativeName>
</protein>
<dbReference type="HAMAP" id="MF_00238">
    <property type="entry name" value="Cytidyl_kinase_type1"/>
    <property type="match status" value="1"/>
</dbReference>
<evidence type="ECO:0000256" key="8">
    <source>
        <dbReference type="HAMAP-Rule" id="MF_00238"/>
    </source>
</evidence>
<dbReference type="EC" id="2.7.4.25" evidence="8"/>
<dbReference type="PANTHER" id="PTHR21299:SF2">
    <property type="entry name" value="CYTIDYLATE KINASE"/>
    <property type="match status" value="1"/>
</dbReference>
<dbReference type="CDD" id="cd02020">
    <property type="entry name" value="CMPK"/>
    <property type="match status" value="1"/>
</dbReference>
<proteinExistence type="inferred from homology"/>
<feature type="domain" description="Cytidylate kinase" evidence="9">
    <location>
        <begin position="10"/>
        <end position="217"/>
    </location>
</feature>
<dbReference type="Gene3D" id="3.40.50.300">
    <property type="entry name" value="P-loop containing nucleotide triphosphate hydrolases"/>
    <property type="match status" value="1"/>
</dbReference>
<comment type="subcellular location">
    <subcellularLocation>
        <location evidence="8">Cytoplasm</location>
    </subcellularLocation>
</comment>
<keyword evidence="8" id="KW-0963">Cytoplasm</keyword>
<evidence type="ECO:0000256" key="3">
    <source>
        <dbReference type="ARBA" id="ARBA00022741"/>
    </source>
</evidence>
<dbReference type="Pfam" id="PF02224">
    <property type="entry name" value="Cytidylate_kin"/>
    <property type="match status" value="1"/>
</dbReference>
<name>A0ABR6X481_9BURK</name>
<sequence length="228" mass="24927">MNASVNIPVISIDGPTASGKGTVAHRVAKQLGFHYLDSGALYRLTALSAIRQGIDLWEEQQIADLARVLPCRFEKGHVYLAGDDVTDAVREEAIGVAASKIAVLPLVRKALVELQVSFRQTPGLVADGRDMGTVIFPDAIQKVFLTASVEARANRRYKQLIEKGFPANMEDLVKDLTERDARDMARTEAPLKPAPDAFILDTSHITANEAVHQILSLYAIALRNQKTI</sequence>
<evidence type="ECO:0000256" key="2">
    <source>
        <dbReference type="ARBA" id="ARBA00022679"/>
    </source>
</evidence>
<evidence type="ECO:0000313" key="11">
    <source>
        <dbReference type="Proteomes" id="UP000648257"/>
    </source>
</evidence>
<evidence type="ECO:0000256" key="6">
    <source>
        <dbReference type="ARBA" id="ARBA00047615"/>
    </source>
</evidence>
<dbReference type="Proteomes" id="UP000648257">
    <property type="component" value="Unassembled WGS sequence"/>
</dbReference>
<evidence type="ECO:0000259" key="9">
    <source>
        <dbReference type="Pfam" id="PF02224"/>
    </source>
</evidence>
<keyword evidence="4 8" id="KW-0418">Kinase</keyword>
<dbReference type="EMBL" id="JACOFW010000008">
    <property type="protein sequence ID" value="MBC3807597.1"/>
    <property type="molecule type" value="Genomic_DNA"/>
</dbReference>
<dbReference type="SUPFAM" id="SSF52540">
    <property type="entry name" value="P-loop containing nucleoside triphosphate hydrolases"/>
    <property type="match status" value="1"/>
</dbReference>
<evidence type="ECO:0000313" key="10">
    <source>
        <dbReference type="EMBL" id="MBC3807597.1"/>
    </source>
</evidence>
<comment type="caution">
    <text evidence="10">The sequence shown here is derived from an EMBL/GenBank/DDBJ whole genome shotgun (WGS) entry which is preliminary data.</text>
</comment>
<evidence type="ECO:0000256" key="4">
    <source>
        <dbReference type="ARBA" id="ARBA00022777"/>
    </source>
</evidence>
<reference evidence="10 11" key="1">
    <citation type="submission" date="2020-08" db="EMBL/GenBank/DDBJ databases">
        <title>Novel species isolated from subtropical streams in China.</title>
        <authorList>
            <person name="Lu H."/>
        </authorList>
    </citation>
    <scope>NUCLEOTIDE SEQUENCE [LARGE SCALE GENOMIC DNA]</scope>
    <source>
        <strain evidence="10 11">KACC 16656</strain>
    </source>
</reference>
<evidence type="ECO:0000256" key="1">
    <source>
        <dbReference type="ARBA" id="ARBA00009427"/>
    </source>
</evidence>
<comment type="catalytic activity">
    <reaction evidence="7 8">
        <text>CMP + ATP = CDP + ADP</text>
        <dbReference type="Rhea" id="RHEA:11600"/>
        <dbReference type="ChEBI" id="CHEBI:30616"/>
        <dbReference type="ChEBI" id="CHEBI:58069"/>
        <dbReference type="ChEBI" id="CHEBI:60377"/>
        <dbReference type="ChEBI" id="CHEBI:456216"/>
        <dbReference type="EC" id="2.7.4.25"/>
    </reaction>
</comment>
<comment type="catalytic activity">
    <reaction evidence="6 8">
        <text>dCMP + ATP = dCDP + ADP</text>
        <dbReference type="Rhea" id="RHEA:25094"/>
        <dbReference type="ChEBI" id="CHEBI:30616"/>
        <dbReference type="ChEBI" id="CHEBI:57566"/>
        <dbReference type="ChEBI" id="CHEBI:58593"/>
        <dbReference type="ChEBI" id="CHEBI:456216"/>
        <dbReference type="EC" id="2.7.4.25"/>
    </reaction>
</comment>
<keyword evidence="5 8" id="KW-0067">ATP-binding</keyword>
<gene>
    <name evidence="8" type="primary">cmk</name>
    <name evidence="10" type="ORF">H8K52_09605</name>
</gene>
<organism evidence="10 11">
    <name type="scientific">Undibacterium seohonense</name>
    <dbReference type="NCBI Taxonomy" id="1344950"/>
    <lineage>
        <taxon>Bacteria</taxon>
        <taxon>Pseudomonadati</taxon>
        <taxon>Pseudomonadota</taxon>
        <taxon>Betaproteobacteria</taxon>
        <taxon>Burkholderiales</taxon>
        <taxon>Oxalobacteraceae</taxon>
        <taxon>Undibacterium</taxon>
    </lineage>
</organism>
<dbReference type="PANTHER" id="PTHR21299">
    <property type="entry name" value="CYTIDYLATE KINASE/PANTOATE-BETA-ALANINE LIGASE"/>
    <property type="match status" value="1"/>
</dbReference>
<evidence type="ECO:0000256" key="7">
    <source>
        <dbReference type="ARBA" id="ARBA00048478"/>
    </source>
</evidence>
<evidence type="ECO:0000256" key="5">
    <source>
        <dbReference type="ARBA" id="ARBA00022840"/>
    </source>
</evidence>